<dbReference type="InterPro" id="IPR029044">
    <property type="entry name" value="Nucleotide-diphossugar_trans"/>
</dbReference>
<feature type="domain" description="Nucleotidyl transferase" evidence="3">
    <location>
        <begin position="21"/>
        <end position="177"/>
    </location>
</feature>
<evidence type="ECO:0000259" key="3">
    <source>
        <dbReference type="Pfam" id="PF00483"/>
    </source>
</evidence>
<dbReference type="RefSeq" id="WP_203020742.1">
    <property type="nucleotide sequence ID" value="NZ_CP032406.1"/>
</dbReference>
<keyword evidence="4" id="KW-0614">Plasmid</keyword>
<evidence type="ECO:0000313" key="5">
    <source>
        <dbReference type="Proteomes" id="UP000596351"/>
    </source>
</evidence>
<gene>
    <name evidence="4" type="ORF">D4A92_22350</name>
</gene>
<organism evidence="4 5">
    <name type="scientific">Rhizobium rosettiformans</name>
    <dbReference type="NCBI Taxonomy" id="1368430"/>
    <lineage>
        <taxon>Bacteria</taxon>
        <taxon>Pseudomonadati</taxon>
        <taxon>Pseudomonadota</taxon>
        <taxon>Alphaproteobacteria</taxon>
        <taxon>Hyphomicrobiales</taxon>
        <taxon>Rhizobiaceae</taxon>
        <taxon>Rhizobium/Agrobacterium group</taxon>
        <taxon>Rhizobium</taxon>
    </lineage>
</organism>
<protein>
    <submittedName>
        <fullName evidence="4">Nucleotidyl transferase</fullName>
    </submittedName>
</protein>
<dbReference type="SUPFAM" id="SSF53448">
    <property type="entry name" value="Nucleotide-diphospho-sugar transferases"/>
    <property type="match status" value="2"/>
</dbReference>
<evidence type="ECO:0000256" key="2">
    <source>
        <dbReference type="ARBA" id="ARBA00022695"/>
    </source>
</evidence>
<geneLocation type="plasmid" evidence="4 5">
    <name>p1</name>
</geneLocation>
<evidence type="ECO:0000256" key="1">
    <source>
        <dbReference type="ARBA" id="ARBA00022679"/>
    </source>
</evidence>
<sequence>MRYLIPIASKDDLFPKDEFHFPKPLIEVDGAPMISLVVEAIRQSDTSARFIFVILKEDALEYSLSSILKLLAGPETLVVELANPTMGAVCSALMAIEHIDDGEPLIICNGDQIIDADIGGIGNAFYHSGADAGVITFHSVHPRWSYVREDEHGRVTEVAEKRVLSRKAIAGYYYFREGRQFATWAQDYLLKTDPVGGRYYLSPVLNEVVLNGGRIAQYEVPADSYISFYSPKRIEFYQSEAVSRFARLKEKRPGVQVVIPLAGLGSRFSKAGYAKPKPFIDVDGATMIERVMDNLRVDGARFVLIARREHLAAEPEVVDGLIGRGDLVLSPIDFVTEGAACTVLTARDHLDRNAPLLIANCDQIVDFDCSNFTQDAMERGLDGSILCFRDRYRDPKWSFARLGESGLVEEVKEKVAISDLATVGIYYFARAGDFIDAAMDMIVANDRSNDEFYVCPVYNYMCRRGSRIGVYEIEFDAMHGIGTPDDLNSYLGLLKSA</sequence>
<dbReference type="PANTHER" id="PTHR43584">
    <property type="entry name" value="NUCLEOTIDYL TRANSFERASE"/>
    <property type="match status" value="1"/>
</dbReference>
<name>A0ABX7F3W6_9HYPH</name>
<keyword evidence="1 4" id="KW-0808">Transferase</keyword>
<proteinExistence type="predicted"/>
<evidence type="ECO:0000313" key="4">
    <source>
        <dbReference type="EMBL" id="QRF54273.1"/>
    </source>
</evidence>
<reference evidence="4 5" key="1">
    <citation type="submission" date="2018-09" db="EMBL/GenBank/DDBJ databases">
        <title>Rhizobium sp. MAE2-X.</title>
        <authorList>
            <person name="Lee Y."/>
            <person name="Jeon C.O."/>
        </authorList>
    </citation>
    <scope>NUCLEOTIDE SEQUENCE [LARGE SCALE GENOMIC DNA]</scope>
    <source>
        <strain evidence="4 5">MAE2-X</strain>
        <plasmid evidence="4 5">p1</plasmid>
    </source>
</reference>
<feature type="domain" description="Nucleotidyl transferase" evidence="3">
    <location>
        <begin position="261"/>
        <end position="452"/>
    </location>
</feature>
<keyword evidence="2" id="KW-0548">Nucleotidyltransferase</keyword>
<dbReference type="GO" id="GO:0016740">
    <property type="term" value="F:transferase activity"/>
    <property type="evidence" value="ECO:0007669"/>
    <property type="project" value="UniProtKB-KW"/>
</dbReference>
<accession>A0ABX7F3W6</accession>
<keyword evidence="5" id="KW-1185">Reference proteome</keyword>
<dbReference type="Pfam" id="PF00483">
    <property type="entry name" value="NTP_transferase"/>
    <property type="match status" value="2"/>
</dbReference>
<dbReference type="CDD" id="cd04183">
    <property type="entry name" value="GT2_BcE_like"/>
    <property type="match status" value="2"/>
</dbReference>
<dbReference type="Proteomes" id="UP000596351">
    <property type="component" value="Plasmid p1"/>
</dbReference>
<dbReference type="Gene3D" id="3.90.550.10">
    <property type="entry name" value="Spore Coat Polysaccharide Biosynthesis Protein SpsA, Chain A"/>
    <property type="match status" value="2"/>
</dbReference>
<dbReference type="InterPro" id="IPR050065">
    <property type="entry name" value="GlmU-like"/>
</dbReference>
<dbReference type="EMBL" id="CP032406">
    <property type="protein sequence ID" value="QRF54273.1"/>
    <property type="molecule type" value="Genomic_DNA"/>
</dbReference>
<dbReference type="PANTHER" id="PTHR43584:SF8">
    <property type="entry name" value="N-ACETYLMURAMATE ALPHA-1-PHOSPHATE URIDYLYLTRANSFERASE"/>
    <property type="match status" value="1"/>
</dbReference>
<dbReference type="InterPro" id="IPR005835">
    <property type="entry name" value="NTP_transferase_dom"/>
</dbReference>